<feature type="domain" description="Reductase C-terminal" evidence="6">
    <location>
        <begin position="331"/>
        <end position="413"/>
    </location>
</feature>
<keyword evidence="8" id="KW-1185">Reference proteome</keyword>
<sequence length="418" mass="44025">MTHGADGRVVVVGAGIAGQQVAFGLREQGYAGAVALVGDEPGAPYERPPLTKAYLRGDIGPDELEPRPAELYRRERIDLVRARAERIDRAGRTVVLDDGRRLPYDRLVLATGARNRPLRAPGGDLEGVFSLRTRREADALREALAGAGSIVVAGAGFIGLEFAAAVSAHGHKATIVESRARPLGRAVSAHTAAHFTSLHERHGTGFVFGEEVAALHGDRAGRVREVELTDGTVLPADLVLAAVGAAPDTRLAEGAGLPVDDGVAVDARLRTRDPRVLAVGDCASMAPASGTGPRLRLESVQNALDQASYAAERLARPDEGEDAPPYGRLPWFWSDQYDSSLQIAGLAAGHDRAVLVGDGDEAFSVLLYRRGALAAVESVNRPADHMAARRLLAEGRAPTPEQAAAPDFSLRAFARAGG</sequence>
<dbReference type="Pfam" id="PF07992">
    <property type="entry name" value="Pyr_redox_2"/>
    <property type="match status" value="1"/>
</dbReference>
<keyword evidence="2" id="KW-0285">Flavoprotein</keyword>
<keyword evidence="3" id="KW-0274">FAD</keyword>
<evidence type="ECO:0000259" key="5">
    <source>
        <dbReference type="Pfam" id="PF07992"/>
    </source>
</evidence>
<reference evidence="7" key="1">
    <citation type="submission" date="2023-01" db="EMBL/GenBank/DDBJ databases">
        <title>Draft genome sequence of Nocardiopsis sp. LSu2-4 isolated from halophytes.</title>
        <authorList>
            <person name="Duangmal K."/>
            <person name="Chantavorakit T."/>
        </authorList>
    </citation>
    <scope>NUCLEOTIDE SEQUENCE</scope>
    <source>
        <strain evidence="7">LSu2-4</strain>
    </source>
</reference>
<protein>
    <submittedName>
        <fullName evidence="7">FAD-dependent oxidoreductase</fullName>
    </submittedName>
</protein>
<evidence type="ECO:0000256" key="2">
    <source>
        <dbReference type="ARBA" id="ARBA00022630"/>
    </source>
</evidence>
<dbReference type="PANTHER" id="PTHR43557:SF2">
    <property type="entry name" value="RIESKE DOMAIN-CONTAINING PROTEIN-RELATED"/>
    <property type="match status" value="1"/>
</dbReference>
<dbReference type="InterPro" id="IPR050446">
    <property type="entry name" value="FAD-oxidoreductase/Apoptosis"/>
</dbReference>
<dbReference type="Pfam" id="PF14759">
    <property type="entry name" value="Reductase_C"/>
    <property type="match status" value="1"/>
</dbReference>
<dbReference type="Gene3D" id="3.30.390.30">
    <property type="match status" value="1"/>
</dbReference>
<dbReference type="PRINTS" id="PR00368">
    <property type="entry name" value="FADPNR"/>
</dbReference>
<gene>
    <name evidence="7" type="ORF">O4U47_16995</name>
</gene>
<dbReference type="Gene3D" id="3.50.50.60">
    <property type="entry name" value="FAD/NAD(P)-binding domain"/>
    <property type="match status" value="2"/>
</dbReference>
<name>A0ABT4TNE9_9ACTN</name>
<feature type="domain" description="FAD/NAD(P)-binding" evidence="5">
    <location>
        <begin position="8"/>
        <end position="307"/>
    </location>
</feature>
<evidence type="ECO:0000256" key="4">
    <source>
        <dbReference type="ARBA" id="ARBA00023002"/>
    </source>
</evidence>
<comment type="cofactor">
    <cofactor evidence="1">
        <name>FAD</name>
        <dbReference type="ChEBI" id="CHEBI:57692"/>
    </cofactor>
</comment>
<organism evidence="7 8">
    <name type="scientific">Nocardiopsis suaedae</name>
    <dbReference type="NCBI Taxonomy" id="3018444"/>
    <lineage>
        <taxon>Bacteria</taxon>
        <taxon>Bacillati</taxon>
        <taxon>Actinomycetota</taxon>
        <taxon>Actinomycetes</taxon>
        <taxon>Streptosporangiales</taxon>
        <taxon>Nocardiopsidaceae</taxon>
        <taxon>Nocardiopsis</taxon>
    </lineage>
</organism>
<dbReference type="SUPFAM" id="SSF55424">
    <property type="entry name" value="FAD/NAD-linked reductases, dimerisation (C-terminal) domain"/>
    <property type="match status" value="1"/>
</dbReference>
<dbReference type="InterPro" id="IPR036188">
    <property type="entry name" value="FAD/NAD-bd_sf"/>
</dbReference>
<evidence type="ECO:0000256" key="1">
    <source>
        <dbReference type="ARBA" id="ARBA00001974"/>
    </source>
</evidence>
<dbReference type="InterPro" id="IPR028202">
    <property type="entry name" value="Reductase_C"/>
</dbReference>
<dbReference type="EMBL" id="JAQFWP010000031">
    <property type="protein sequence ID" value="MDA2806212.1"/>
    <property type="molecule type" value="Genomic_DNA"/>
</dbReference>
<accession>A0ABT4TNE9</accession>
<dbReference type="SUPFAM" id="SSF51905">
    <property type="entry name" value="FAD/NAD(P)-binding domain"/>
    <property type="match status" value="2"/>
</dbReference>
<dbReference type="InterPro" id="IPR023753">
    <property type="entry name" value="FAD/NAD-binding_dom"/>
</dbReference>
<dbReference type="RefSeq" id="WP_270678856.1">
    <property type="nucleotide sequence ID" value="NZ_JAQFWP010000031.1"/>
</dbReference>
<evidence type="ECO:0000256" key="3">
    <source>
        <dbReference type="ARBA" id="ARBA00022827"/>
    </source>
</evidence>
<dbReference type="InterPro" id="IPR016156">
    <property type="entry name" value="FAD/NAD-linked_Rdtase_dimer_sf"/>
</dbReference>
<proteinExistence type="predicted"/>
<evidence type="ECO:0000313" key="7">
    <source>
        <dbReference type="EMBL" id="MDA2806212.1"/>
    </source>
</evidence>
<comment type="caution">
    <text evidence="7">The sequence shown here is derived from an EMBL/GenBank/DDBJ whole genome shotgun (WGS) entry which is preliminary data.</text>
</comment>
<evidence type="ECO:0000313" key="8">
    <source>
        <dbReference type="Proteomes" id="UP001165685"/>
    </source>
</evidence>
<dbReference type="Proteomes" id="UP001165685">
    <property type="component" value="Unassembled WGS sequence"/>
</dbReference>
<dbReference type="PRINTS" id="PR00411">
    <property type="entry name" value="PNDRDTASEI"/>
</dbReference>
<dbReference type="PANTHER" id="PTHR43557">
    <property type="entry name" value="APOPTOSIS-INDUCING FACTOR 1"/>
    <property type="match status" value="1"/>
</dbReference>
<keyword evidence="4" id="KW-0560">Oxidoreductase</keyword>
<evidence type="ECO:0000259" key="6">
    <source>
        <dbReference type="Pfam" id="PF14759"/>
    </source>
</evidence>